<comment type="caution">
    <text evidence="1">The sequence shown here is derived from an EMBL/GenBank/DDBJ whole genome shotgun (WGS) entry which is preliminary data.</text>
</comment>
<proteinExistence type="predicted"/>
<evidence type="ECO:0000313" key="2">
    <source>
        <dbReference type="Proteomes" id="UP000661691"/>
    </source>
</evidence>
<protein>
    <submittedName>
        <fullName evidence="1">2OG-Fe dioxygenase family protein</fullName>
    </submittedName>
</protein>
<dbReference type="GO" id="GO:0051213">
    <property type="term" value="F:dioxygenase activity"/>
    <property type="evidence" value="ECO:0007669"/>
    <property type="project" value="UniProtKB-KW"/>
</dbReference>
<dbReference type="AlphaFoldDB" id="A0A926NBE3"/>
<evidence type="ECO:0000313" key="1">
    <source>
        <dbReference type="EMBL" id="MBD1373107.1"/>
    </source>
</evidence>
<reference evidence="1" key="1">
    <citation type="submission" date="2020-09" db="EMBL/GenBank/DDBJ databases">
        <title>A novel bacterium of genus Hazenella, isolated from South China Sea.</title>
        <authorList>
            <person name="Huang H."/>
            <person name="Mo K."/>
            <person name="Hu Y."/>
        </authorList>
    </citation>
    <scope>NUCLEOTIDE SEQUENCE</scope>
    <source>
        <strain evidence="1">IB182357</strain>
    </source>
</reference>
<dbReference type="Gene3D" id="2.60.120.620">
    <property type="entry name" value="q2cbj1_9rhob like domain"/>
    <property type="match status" value="1"/>
</dbReference>
<gene>
    <name evidence="1" type="ORF">IC620_12155</name>
</gene>
<dbReference type="EMBL" id="JACXAH010000018">
    <property type="protein sequence ID" value="MBD1373107.1"/>
    <property type="molecule type" value="Genomic_DNA"/>
</dbReference>
<dbReference type="Proteomes" id="UP000661691">
    <property type="component" value="Unassembled WGS sequence"/>
</dbReference>
<dbReference type="InterPro" id="IPR018724">
    <property type="entry name" value="2OG-Fe_dioxygenase"/>
</dbReference>
<sequence>MALSNNSLQANGYATYDLFKELSHVNTENNIAELKSEFHTLPIDDYAKNCNRYRKYSRAVIFPNSLHIEWLPNYQVDGEQKSEYYQGAFNSEYTGDYRSFHPLSDSIKLNPLLNEIIRFDFQQTFWNDRDLILPVHAGIHFVKLLVNQPDEYAVASPNHLHQDGESFTFAHLITRSNVIGGNNVIADPRAAGKLPEEISDDLILESFDLTETLQSYGVCDDKVSHYVSGVAKGSEDKPGERSVILIDFLPTVVSPIV</sequence>
<keyword evidence="1" id="KW-0560">Oxidoreductase</keyword>
<name>A0A926NBE3_9BACL</name>
<dbReference type="Pfam" id="PF10014">
    <property type="entry name" value="2OG-Fe_Oxy_2"/>
    <property type="match status" value="1"/>
</dbReference>
<keyword evidence="2" id="KW-1185">Reference proteome</keyword>
<keyword evidence="1" id="KW-0223">Dioxygenase</keyword>
<accession>A0A926NBE3</accession>
<organism evidence="1 2">
    <name type="scientific">Polycladospora coralii</name>
    <dbReference type="NCBI Taxonomy" id="2771432"/>
    <lineage>
        <taxon>Bacteria</taxon>
        <taxon>Bacillati</taxon>
        <taxon>Bacillota</taxon>
        <taxon>Bacilli</taxon>
        <taxon>Bacillales</taxon>
        <taxon>Thermoactinomycetaceae</taxon>
        <taxon>Polycladospora</taxon>
    </lineage>
</organism>